<comment type="caution">
    <text evidence="2">The sequence shown here is derived from an EMBL/GenBank/DDBJ whole genome shotgun (WGS) entry which is preliminary data.</text>
</comment>
<dbReference type="Proteomes" id="UP000195062">
    <property type="component" value="Unassembled WGS sequence"/>
</dbReference>
<evidence type="ECO:0000313" key="3">
    <source>
        <dbReference type="Proteomes" id="UP000195062"/>
    </source>
</evidence>
<sequence>MVEERAIGVERVGGYQFHMWGPSPYYRSPAHWRHPDGIATIVASIVARGGWISRSDGIWESLTPEGTELPASGWKVHVSATPDAFEPVARAAAGSARTAACPSRCSRTGGCISS</sequence>
<gene>
    <name evidence="2" type="ORF">CMMCAS07_15735</name>
</gene>
<evidence type="ECO:0000313" key="2">
    <source>
        <dbReference type="EMBL" id="OUE00889.1"/>
    </source>
</evidence>
<evidence type="ECO:0000259" key="1">
    <source>
        <dbReference type="Pfam" id="PF25816"/>
    </source>
</evidence>
<protein>
    <recommendedName>
        <fullName evidence="1">RamC N-terminal domain-containing protein</fullName>
    </recommendedName>
</protein>
<accession>A0A251XEP8</accession>
<reference evidence="2 3" key="1">
    <citation type="submission" date="2016-08" db="EMBL/GenBank/DDBJ databases">
        <title>Genome sequence of Clavibacter michiganensis subsp. michiganensis strain CASJ007.</title>
        <authorList>
            <person name="Thapa S.P."/>
            <person name="Coaker G."/>
        </authorList>
    </citation>
    <scope>NUCLEOTIDE SEQUENCE [LARGE SCALE GENOMIC DNA]</scope>
    <source>
        <strain evidence="2">CASJ007</strain>
    </source>
</reference>
<organism evidence="2 3">
    <name type="scientific">Clavibacter michiganensis subsp. michiganensis</name>
    <dbReference type="NCBI Taxonomy" id="33013"/>
    <lineage>
        <taxon>Bacteria</taxon>
        <taxon>Bacillati</taxon>
        <taxon>Actinomycetota</taxon>
        <taxon>Actinomycetes</taxon>
        <taxon>Micrococcales</taxon>
        <taxon>Microbacteriaceae</taxon>
        <taxon>Clavibacter</taxon>
    </lineage>
</organism>
<dbReference type="InterPro" id="IPR057929">
    <property type="entry name" value="RamC_N"/>
</dbReference>
<name>A0A251XEP8_CLAMM</name>
<dbReference type="EMBL" id="MDHH01000004">
    <property type="protein sequence ID" value="OUE00889.1"/>
    <property type="molecule type" value="Genomic_DNA"/>
</dbReference>
<proteinExistence type="predicted"/>
<keyword evidence="3" id="KW-1185">Reference proteome</keyword>
<dbReference type="AlphaFoldDB" id="A0A251XEP8"/>
<feature type="domain" description="RamC N-terminal" evidence="1">
    <location>
        <begin position="47"/>
        <end position="98"/>
    </location>
</feature>
<dbReference type="Pfam" id="PF25816">
    <property type="entry name" value="RamC_N"/>
    <property type="match status" value="1"/>
</dbReference>